<evidence type="ECO:0000259" key="17">
    <source>
        <dbReference type="PROSITE" id="PS50885"/>
    </source>
</evidence>
<keyword evidence="14 15" id="KW-0472">Membrane</keyword>
<dbReference type="InterPro" id="IPR003661">
    <property type="entry name" value="HisK_dim/P_dom"/>
</dbReference>
<dbReference type="GeneID" id="79187169"/>
<evidence type="ECO:0000256" key="2">
    <source>
        <dbReference type="ARBA" id="ARBA00004429"/>
    </source>
</evidence>
<dbReference type="CDD" id="cd00075">
    <property type="entry name" value="HATPase"/>
    <property type="match status" value="1"/>
</dbReference>
<evidence type="ECO:0000256" key="15">
    <source>
        <dbReference type="SAM" id="Phobius"/>
    </source>
</evidence>
<protein>
    <recommendedName>
        <fullName evidence="3">histidine kinase</fullName>
        <ecNumber evidence="3">2.7.13.3</ecNumber>
    </recommendedName>
</protein>
<dbReference type="PROSITE" id="PS50109">
    <property type="entry name" value="HIS_KIN"/>
    <property type="match status" value="1"/>
</dbReference>
<keyword evidence="11" id="KW-0067">ATP-binding</keyword>
<sequence>MDMESSPLTENMPPPAQGWRRLRERLIRRILPRSLLGRMLLIGFIPMLATQAISLELFYGNYLQIVSRRLSGDMATTISLTLDLLERYPSPADRRWILEDAGRRSGLVMTLHEGASLNRSGSNHVLGPIDDDLVRDLRATVRWPTFVDWKQARHRVVIGVQTPIGVLQVVAPRKRLDVAPVWLFVAWASGSALVLFLIAALFMRNQVRAIRRLARAAQLFGLGRDTVPIVPEGAQEIRKAAIAFNRMRDRINRFVEQRTTVLAGVSHDLRTPLTRLRLSLAMLPRTGMVNAADLQPDIADMIGDIVEMEHMIEGYLSFARGEGAEKPATIRVEDLFDEIVIALRRMGARAGTGAITPPDLTVTGRGNALRRVLNNVVENARRHATYIELSAERGRREVFLYIDDNGCGVEESRRESVFRPFESGNEGGTGLGLAIARDIIHAHGGHIGLEAGPLGGARVRIVLPT</sequence>
<evidence type="ECO:0000313" key="19">
    <source>
        <dbReference type="Proteomes" id="UP000032683"/>
    </source>
</evidence>
<dbReference type="RefSeq" id="WP_010512901.1">
    <property type="nucleotide sequence ID" value="NZ_BANJ01000012.1"/>
</dbReference>
<keyword evidence="7" id="KW-0808">Transferase</keyword>
<keyword evidence="6" id="KW-0597">Phosphoprotein</keyword>
<feature type="domain" description="Histidine kinase" evidence="16">
    <location>
        <begin position="264"/>
        <end position="465"/>
    </location>
</feature>
<feature type="transmembrane region" description="Helical" evidence="15">
    <location>
        <begin position="35"/>
        <end position="53"/>
    </location>
</feature>
<accession>A0A0D6Q832</accession>
<feature type="domain" description="HAMP" evidence="17">
    <location>
        <begin position="204"/>
        <end position="256"/>
    </location>
</feature>
<dbReference type="SMART" id="SM00304">
    <property type="entry name" value="HAMP"/>
    <property type="match status" value="1"/>
</dbReference>
<dbReference type="SUPFAM" id="SSF55874">
    <property type="entry name" value="ATPase domain of HSP90 chaperone/DNA topoisomerase II/histidine kinase"/>
    <property type="match status" value="1"/>
</dbReference>
<evidence type="ECO:0000256" key="13">
    <source>
        <dbReference type="ARBA" id="ARBA00023012"/>
    </source>
</evidence>
<dbReference type="PANTHER" id="PTHR44936:SF5">
    <property type="entry name" value="SENSOR HISTIDINE KINASE ENVZ"/>
    <property type="match status" value="1"/>
</dbReference>
<dbReference type="InterPro" id="IPR003660">
    <property type="entry name" value="HAMP_dom"/>
</dbReference>
<dbReference type="Gene3D" id="3.30.565.10">
    <property type="entry name" value="Histidine kinase-like ATPase, C-terminal domain"/>
    <property type="match status" value="1"/>
</dbReference>
<dbReference type="EMBL" id="BANJ01000012">
    <property type="protein sequence ID" value="GAN98931.1"/>
    <property type="molecule type" value="Genomic_DNA"/>
</dbReference>
<dbReference type="InterPro" id="IPR004358">
    <property type="entry name" value="Sig_transdc_His_kin-like_C"/>
</dbReference>
<evidence type="ECO:0000256" key="3">
    <source>
        <dbReference type="ARBA" id="ARBA00012438"/>
    </source>
</evidence>
<dbReference type="SUPFAM" id="SSF47384">
    <property type="entry name" value="Homodimeric domain of signal transducing histidine kinase"/>
    <property type="match status" value="1"/>
</dbReference>
<comment type="catalytic activity">
    <reaction evidence="1">
        <text>ATP + protein L-histidine = ADP + protein N-phospho-L-histidine.</text>
        <dbReference type="EC" id="2.7.13.3"/>
    </reaction>
</comment>
<dbReference type="GO" id="GO:0005524">
    <property type="term" value="F:ATP binding"/>
    <property type="evidence" value="ECO:0007669"/>
    <property type="project" value="UniProtKB-KW"/>
</dbReference>
<comment type="caution">
    <text evidence="18">The sequence shown here is derived from an EMBL/GenBank/DDBJ whole genome shotgun (WGS) entry which is preliminary data.</text>
</comment>
<evidence type="ECO:0000256" key="5">
    <source>
        <dbReference type="ARBA" id="ARBA00022519"/>
    </source>
</evidence>
<comment type="subcellular location">
    <subcellularLocation>
        <location evidence="2">Cell inner membrane</location>
        <topology evidence="2">Multi-pass membrane protein</topology>
    </subcellularLocation>
</comment>
<dbReference type="PANTHER" id="PTHR44936">
    <property type="entry name" value="SENSOR PROTEIN CREC"/>
    <property type="match status" value="1"/>
</dbReference>
<dbReference type="InterPro" id="IPR005467">
    <property type="entry name" value="His_kinase_dom"/>
</dbReference>
<evidence type="ECO:0000256" key="10">
    <source>
        <dbReference type="ARBA" id="ARBA00022777"/>
    </source>
</evidence>
<organism evidence="18 19">
    <name type="scientific">Komagataeibacter xylinus NBRC 13693</name>
    <dbReference type="NCBI Taxonomy" id="1234668"/>
    <lineage>
        <taxon>Bacteria</taxon>
        <taxon>Pseudomonadati</taxon>
        <taxon>Pseudomonadota</taxon>
        <taxon>Alphaproteobacteria</taxon>
        <taxon>Acetobacterales</taxon>
        <taxon>Acetobacteraceae</taxon>
        <taxon>Komagataeibacter</taxon>
    </lineage>
</organism>
<keyword evidence="5" id="KW-0997">Cell inner membrane</keyword>
<keyword evidence="10 18" id="KW-0418">Kinase</keyword>
<dbReference type="Pfam" id="PF00672">
    <property type="entry name" value="HAMP"/>
    <property type="match status" value="1"/>
</dbReference>
<evidence type="ECO:0000256" key="12">
    <source>
        <dbReference type="ARBA" id="ARBA00022989"/>
    </source>
</evidence>
<dbReference type="PRINTS" id="PR00344">
    <property type="entry name" value="BCTRLSENSOR"/>
</dbReference>
<feature type="transmembrane region" description="Helical" evidence="15">
    <location>
        <begin position="181"/>
        <end position="203"/>
    </location>
</feature>
<dbReference type="PROSITE" id="PS50885">
    <property type="entry name" value="HAMP"/>
    <property type="match status" value="1"/>
</dbReference>
<reference evidence="18 19" key="1">
    <citation type="submission" date="2012-11" db="EMBL/GenBank/DDBJ databases">
        <title>Whole genome sequence of Gluconacetobacter xylinus NBRC 13693.</title>
        <authorList>
            <person name="Azuma Y."/>
            <person name="Higashiura N."/>
            <person name="Hirakawa H."/>
            <person name="Matsushita K."/>
        </authorList>
    </citation>
    <scope>NUCLEOTIDE SEQUENCE [LARGE SCALE GENOMIC DNA]</scope>
    <source>
        <strain evidence="18 19">NBRC 13693</strain>
    </source>
</reference>
<dbReference type="InterPro" id="IPR050980">
    <property type="entry name" value="2C_sensor_his_kinase"/>
</dbReference>
<evidence type="ECO:0000256" key="9">
    <source>
        <dbReference type="ARBA" id="ARBA00022741"/>
    </source>
</evidence>
<evidence type="ECO:0000259" key="16">
    <source>
        <dbReference type="PROSITE" id="PS50109"/>
    </source>
</evidence>
<evidence type="ECO:0000256" key="8">
    <source>
        <dbReference type="ARBA" id="ARBA00022692"/>
    </source>
</evidence>
<evidence type="ECO:0000256" key="4">
    <source>
        <dbReference type="ARBA" id="ARBA00022475"/>
    </source>
</evidence>
<proteinExistence type="predicted"/>
<dbReference type="GO" id="GO:0000155">
    <property type="term" value="F:phosphorelay sensor kinase activity"/>
    <property type="evidence" value="ECO:0007669"/>
    <property type="project" value="InterPro"/>
</dbReference>
<evidence type="ECO:0000256" key="14">
    <source>
        <dbReference type="ARBA" id="ARBA00023136"/>
    </source>
</evidence>
<keyword evidence="13" id="KW-0902">Two-component regulatory system</keyword>
<keyword evidence="9" id="KW-0547">Nucleotide-binding</keyword>
<keyword evidence="4" id="KW-1003">Cell membrane</keyword>
<dbReference type="SMART" id="SM00387">
    <property type="entry name" value="HATPase_c"/>
    <property type="match status" value="1"/>
</dbReference>
<dbReference type="Pfam" id="PF00512">
    <property type="entry name" value="HisKA"/>
    <property type="match status" value="1"/>
</dbReference>
<evidence type="ECO:0000256" key="6">
    <source>
        <dbReference type="ARBA" id="ARBA00022553"/>
    </source>
</evidence>
<dbReference type="AlphaFoldDB" id="A0A0D6Q832"/>
<evidence type="ECO:0000256" key="11">
    <source>
        <dbReference type="ARBA" id="ARBA00022840"/>
    </source>
</evidence>
<dbReference type="Pfam" id="PF02518">
    <property type="entry name" value="HATPase_c"/>
    <property type="match status" value="1"/>
</dbReference>
<dbReference type="EC" id="2.7.13.3" evidence="3"/>
<gene>
    <name evidence="18" type="ORF">Gxy13693_012_117</name>
</gene>
<evidence type="ECO:0000256" key="7">
    <source>
        <dbReference type="ARBA" id="ARBA00022679"/>
    </source>
</evidence>
<keyword evidence="12 15" id="KW-1133">Transmembrane helix</keyword>
<evidence type="ECO:0000313" key="18">
    <source>
        <dbReference type="EMBL" id="GAN98931.1"/>
    </source>
</evidence>
<dbReference type="CDD" id="cd00082">
    <property type="entry name" value="HisKA"/>
    <property type="match status" value="1"/>
</dbReference>
<name>A0A0D6Q832_KOMXY</name>
<dbReference type="GO" id="GO:0005886">
    <property type="term" value="C:plasma membrane"/>
    <property type="evidence" value="ECO:0007669"/>
    <property type="project" value="UniProtKB-SubCell"/>
</dbReference>
<dbReference type="Gene3D" id="1.10.287.130">
    <property type="match status" value="1"/>
</dbReference>
<dbReference type="Proteomes" id="UP000032683">
    <property type="component" value="Unassembled WGS sequence"/>
</dbReference>
<dbReference type="SMART" id="SM00388">
    <property type="entry name" value="HisKA"/>
    <property type="match status" value="1"/>
</dbReference>
<keyword evidence="8 15" id="KW-0812">Transmembrane</keyword>
<dbReference type="InterPro" id="IPR036890">
    <property type="entry name" value="HATPase_C_sf"/>
</dbReference>
<dbReference type="Gene3D" id="6.10.340.10">
    <property type="match status" value="1"/>
</dbReference>
<evidence type="ECO:0000256" key="1">
    <source>
        <dbReference type="ARBA" id="ARBA00000085"/>
    </source>
</evidence>
<dbReference type="InterPro" id="IPR036097">
    <property type="entry name" value="HisK_dim/P_sf"/>
</dbReference>
<dbReference type="InterPro" id="IPR003594">
    <property type="entry name" value="HATPase_dom"/>
</dbReference>